<evidence type="ECO:0000313" key="3">
    <source>
        <dbReference type="EMBL" id="CAX40042.1"/>
    </source>
</evidence>
<dbReference type="VEuPathDB" id="FungiDB:CD36_30250"/>
<dbReference type="InterPro" id="IPR036047">
    <property type="entry name" value="F-box-like_dom_sf"/>
</dbReference>
<accession>B9WLT0</accession>
<dbReference type="AlphaFoldDB" id="B9WLT0"/>
<dbReference type="CDD" id="cd09917">
    <property type="entry name" value="F-box_SF"/>
    <property type="match status" value="1"/>
</dbReference>
<keyword evidence="4" id="KW-1185">Reference proteome</keyword>
<organism evidence="3 4">
    <name type="scientific">Candida dubliniensis (strain CD36 / ATCC MYA-646 / CBS 7987 / NCPF 3949 / NRRL Y-17841)</name>
    <name type="common">Yeast</name>
    <dbReference type="NCBI Taxonomy" id="573826"/>
    <lineage>
        <taxon>Eukaryota</taxon>
        <taxon>Fungi</taxon>
        <taxon>Dikarya</taxon>
        <taxon>Ascomycota</taxon>
        <taxon>Saccharomycotina</taxon>
        <taxon>Pichiomycetes</taxon>
        <taxon>Debaryomycetaceae</taxon>
        <taxon>Candida/Lodderomyces clade</taxon>
        <taxon>Candida</taxon>
    </lineage>
</organism>
<reference evidence="3 4" key="1">
    <citation type="journal article" date="2009" name="Genome Res.">
        <title>Comparative genomics of the fungal pathogens Candida dubliniensis and Candida albicans.</title>
        <authorList>
            <person name="Jackson A.P."/>
            <person name="Gamble J.A."/>
            <person name="Yeomans T."/>
            <person name="Moran G.P."/>
            <person name="Saunders D."/>
            <person name="Harris D."/>
            <person name="Aslett M."/>
            <person name="Barrell J.F."/>
            <person name="Butler G."/>
            <person name="Citiulo F."/>
            <person name="Coleman D.C."/>
            <person name="de Groot P.W.J."/>
            <person name="Goodwin T.J."/>
            <person name="Quail M.A."/>
            <person name="McQuillan J."/>
            <person name="Munro C.A."/>
            <person name="Pain A."/>
            <person name="Poulter R.T."/>
            <person name="Rajandream M.A."/>
            <person name="Renauld H."/>
            <person name="Spiering M.J."/>
            <person name="Tivey A."/>
            <person name="Gow N.A.R."/>
            <person name="Barrell B."/>
            <person name="Sullivan D.J."/>
            <person name="Berriman M."/>
        </authorList>
    </citation>
    <scope>NUCLEOTIDE SEQUENCE [LARGE SCALE GENOMIC DNA]</scope>
    <source>
        <strain evidence="4">CD36 / ATCC MYA-646 / CBS 7987 / NCPF 3949 / NRRL Y-17841</strain>
    </source>
</reference>
<dbReference type="GeneID" id="8050155"/>
<dbReference type="RefSeq" id="XP_002422041.1">
    <property type="nucleotide sequence ID" value="XM_002421996.1"/>
</dbReference>
<gene>
    <name evidence="2" type="ordered locus">Cd36_30250</name>
    <name evidence="3" type="ORF">CD36_30250</name>
</gene>
<protein>
    <recommendedName>
        <fullName evidence="1">F-box domain-containing protein</fullName>
    </recommendedName>
</protein>
<dbReference type="SMART" id="SM00256">
    <property type="entry name" value="FBOX"/>
    <property type="match status" value="1"/>
</dbReference>
<evidence type="ECO:0000259" key="1">
    <source>
        <dbReference type="PROSITE" id="PS50181"/>
    </source>
</evidence>
<feature type="domain" description="F-box" evidence="1">
    <location>
        <begin position="27"/>
        <end position="72"/>
    </location>
</feature>
<dbReference type="Pfam" id="PF12937">
    <property type="entry name" value="F-box-like"/>
    <property type="match status" value="1"/>
</dbReference>
<dbReference type="eggNOG" id="ENOG502R6HI">
    <property type="taxonomic scope" value="Eukaryota"/>
</dbReference>
<dbReference type="PROSITE" id="PS50181">
    <property type="entry name" value="FBOX"/>
    <property type="match status" value="1"/>
</dbReference>
<dbReference type="EMBL" id="FM992695">
    <property type="protein sequence ID" value="CAX40042.1"/>
    <property type="molecule type" value="Genomic_DNA"/>
</dbReference>
<dbReference type="Proteomes" id="UP000002605">
    <property type="component" value="Chromosome R"/>
</dbReference>
<dbReference type="SUPFAM" id="SSF81383">
    <property type="entry name" value="F-box domain"/>
    <property type="match status" value="1"/>
</dbReference>
<sequence>MAMTSIIDNNYNQFNIRYDKNTIHPYQSLITKLPPYIIQQILQYVNQFDLINLSLTCSRLYLLSIEKLYQRITIILEAELPIKYQGNTYNYIIDNGMKFMDSSLIFKLKNLQKFIKTIINNQSILQLIKYFIFDKSYDISNNNDNNDNDQQLMLNSIQCQIMKIFENSYNLNFLHISFIDFTNDGINKLTNFLSIKNIRQKMFKLLITNLNQLNQPFIPANLTNLFLLLNDDEIPKIMDLSIYPFDCFNSLFTLTCSTTNQLGLSILKNLKLSSRNMKLKLKGLTIFHRHKNDSIVTTIGEKEEEEEEDDITKLDFEIINQTIDLTYLSHLYLKIDCNEHRDNLCNCYEIFFQKFSKFSNNNNGLPNLINFEIESYPNIEWLRPHQQMENILIPLSGFIKTLKNLLRLTIDFSTPGFKMFDNNLSLSNYMLNKLNEHLIQAFFFSFVIPKTDQDNNIEKQTNQIPLLTNLKTLQLPDFFTSFIYYKPDFMESLLHTCKCWGCQLVLNKLEQEFYNKLIDENLETNFYMTIGYILGKLQVDREVCIPIKEKTFNYNKYPINKGQPHTLHNNFHIQNNNNNNNQNNTNNNEIINCNCQCNIINDPLGIDELNIDNLVTTYIIHQIDPIINYLNLIFINLNNLMIHGIYYEKKLSINNKMIPIYDNLNYPKSFLNQMKDNIDRGLNPSGPFGKFRND</sequence>
<dbReference type="CGD" id="CAL0000159349">
    <property type="gene designation" value="Cd36_30250"/>
</dbReference>
<dbReference type="InterPro" id="IPR001810">
    <property type="entry name" value="F-box_dom"/>
</dbReference>
<dbReference type="OrthoDB" id="4084239at2759"/>
<evidence type="ECO:0000313" key="4">
    <source>
        <dbReference type="Proteomes" id="UP000002605"/>
    </source>
</evidence>
<dbReference type="HOGENOM" id="CLU_024390_1_0_1"/>
<proteinExistence type="predicted"/>
<dbReference type="KEGG" id="cdu:CD36_30250"/>
<evidence type="ECO:0000313" key="2">
    <source>
        <dbReference type="CGD" id="CAL0000159349"/>
    </source>
</evidence>
<name>B9WLT0_CANDC</name>